<feature type="compositionally biased region" description="Low complexity" evidence="1">
    <location>
        <begin position="54"/>
        <end position="65"/>
    </location>
</feature>
<dbReference type="WBParaSite" id="GPUH_0001755401-mRNA-1">
    <property type="protein sequence ID" value="GPUH_0001755401-mRNA-1"/>
    <property type="gene ID" value="GPUH_0001755401"/>
</dbReference>
<proteinExistence type="predicted"/>
<name>A0A183E991_9BILA</name>
<evidence type="ECO:0000313" key="3">
    <source>
        <dbReference type="EMBL" id="VDN29980.1"/>
    </source>
</evidence>
<dbReference type="AlphaFoldDB" id="A0A183E991"/>
<keyword evidence="2" id="KW-0812">Transmembrane</keyword>
<evidence type="ECO:0000256" key="1">
    <source>
        <dbReference type="SAM" id="MobiDB-lite"/>
    </source>
</evidence>
<gene>
    <name evidence="3" type="ORF">GPUH_LOCUS17532</name>
</gene>
<reference evidence="3 4" key="2">
    <citation type="submission" date="2018-11" db="EMBL/GenBank/DDBJ databases">
        <authorList>
            <consortium name="Pathogen Informatics"/>
        </authorList>
    </citation>
    <scope>NUCLEOTIDE SEQUENCE [LARGE SCALE GENOMIC DNA]</scope>
</reference>
<dbReference type="Proteomes" id="UP000271098">
    <property type="component" value="Unassembled WGS sequence"/>
</dbReference>
<dbReference type="EMBL" id="UYRT01085312">
    <property type="protein sequence ID" value="VDN29980.1"/>
    <property type="molecule type" value="Genomic_DNA"/>
</dbReference>
<evidence type="ECO:0000256" key="2">
    <source>
        <dbReference type="SAM" id="Phobius"/>
    </source>
</evidence>
<keyword evidence="4" id="KW-1185">Reference proteome</keyword>
<evidence type="ECO:0000313" key="4">
    <source>
        <dbReference type="Proteomes" id="UP000271098"/>
    </source>
</evidence>
<evidence type="ECO:0000313" key="5">
    <source>
        <dbReference type="WBParaSite" id="GPUH_0001755401-mRNA-1"/>
    </source>
</evidence>
<keyword evidence="2" id="KW-1133">Transmembrane helix</keyword>
<feature type="transmembrane region" description="Helical" evidence="2">
    <location>
        <begin position="18"/>
        <end position="42"/>
    </location>
</feature>
<feature type="region of interest" description="Disordered" evidence="1">
    <location>
        <begin position="51"/>
        <end position="72"/>
    </location>
</feature>
<sequence length="111" mass="12292">MFGGVGGRRKQRYVMDGLIGMVAVRPQTLIVFVLCGVISITVAQQQQRYIPTESSSGSGNNNNNNDRVDASDSDDNLYILIDEISVYTCRGSMVSSPLLLYDYRIFQSIFA</sequence>
<accession>A0A183E991</accession>
<organism evidence="5">
    <name type="scientific">Gongylonema pulchrum</name>
    <dbReference type="NCBI Taxonomy" id="637853"/>
    <lineage>
        <taxon>Eukaryota</taxon>
        <taxon>Metazoa</taxon>
        <taxon>Ecdysozoa</taxon>
        <taxon>Nematoda</taxon>
        <taxon>Chromadorea</taxon>
        <taxon>Rhabditida</taxon>
        <taxon>Spirurina</taxon>
        <taxon>Spiruromorpha</taxon>
        <taxon>Spiruroidea</taxon>
        <taxon>Gongylonematidae</taxon>
        <taxon>Gongylonema</taxon>
    </lineage>
</organism>
<protein>
    <submittedName>
        <fullName evidence="5">Secreted protein</fullName>
    </submittedName>
</protein>
<keyword evidence="2" id="KW-0472">Membrane</keyword>
<reference evidence="5" key="1">
    <citation type="submission" date="2016-06" db="UniProtKB">
        <authorList>
            <consortium name="WormBaseParasite"/>
        </authorList>
    </citation>
    <scope>IDENTIFICATION</scope>
</reference>